<organism evidence="1 2">
    <name type="scientific">Phlebia brevispora</name>
    <dbReference type="NCBI Taxonomy" id="194682"/>
    <lineage>
        <taxon>Eukaryota</taxon>
        <taxon>Fungi</taxon>
        <taxon>Dikarya</taxon>
        <taxon>Basidiomycota</taxon>
        <taxon>Agaricomycotina</taxon>
        <taxon>Agaricomycetes</taxon>
        <taxon>Polyporales</taxon>
        <taxon>Meruliaceae</taxon>
        <taxon>Phlebia</taxon>
    </lineage>
</organism>
<evidence type="ECO:0000313" key="1">
    <source>
        <dbReference type="EMBL" id="KAJ3534866.1"/>
    </source>
</evidence>
<proteinExistence type="predicted"/>
<accession>A0ACC1S9M3</accession>
<keyword evidence="2" id="KW-1185">Reference proteome</keyword>
<gene>
    <name evidence="1" type="ORF">NM688_g7067</name>
</gene>
<dbReference type="EMBL" id="JANHOG010001576">
    <property type="protein sequence ID" value="KAJ3534866.1"/>
    <property type="molecule type" value="Genomic_DNA"/>
</dbReference>
<reference evidence="1" key="1">
    <citation type="submission" date="2022-07" db="EMBL/GenBank/DDBJ databases">
        <title>Genome Sequence of Phlebia brevispora.</title>
        <authorList>
            <person name="Buettner E."/>
        </authorList>
    </citation>
    <scope>NUCLEOTIDE SEQUENCE</scope>
    <source>
        <strain evidence="1">MPL23</strain>
    </source>
</reference>
<dbReference type="Proteomes" id="UP001148662">
    <property type="component" value="Unassembled WGS sequence"/>
</dbReference>
<evidence type="ECO:0000313" key="2">
    <source>
        <dbReference type="Proteomes" id="UP001148662"/>
    </source>
</evidence>
<sequence length="200" mass="22509">MIQRLLSLPPFMPQAIFTIALLPFTCARWFLLRLWYTLHSTLRRQDHFAPHPDAAFEGFYSRTQLSNGGTLAVVFCWVHKARKRPNLIHISYTPVDAGTPPSFPAFKHELFPESVVLNTHQSRSAKGKQAFTITMHGVGSMTVDEDSVEYDISCPSVDLHLTLQLTNRVPWAPDARGRSHGVDHRVSTFASAQLGRILDS</sequence>
<protein>
    <submittedName>
        <fullName evidence="1">Uncharacterized protein</fullName>
    </submittedName>
</protein>
<comment type="caution">
    <text evidence="1">The sequence shown here is derived from an EMBL/GenBank/DDBJ whole genome shotgun (WGS) entry which is preliminary data.</text>
</comment>
<name>A0ACC1S9M3_9APHY</name>